<feature type="domain" description="KATNIP" evidence="2">
    <location>
        <begin position="501"/>
        <end position="650"/>
    </location>
</feature>
<keyword evidence="4" id="KW-1185">Reference proteome</keyword>
<evidence type="ECO:0000256" key="1">
    <source>
        <dbReference type="SAM" id="MobiDB-lite"/>
    </source>
</evidence>
<sequence>MRTAIGKEDQESPASQDKFIRVTSLRNHRLTAAQIRDQVNSTQSSSGRHISTTTGDFVQQAFMDNDPKHTSRLCKGYLTKRESDGVLRQMTWPPVTRTELNRDGLGSSSGSTQINVEHLWGTDLDIGAKHVKVYKDETLVFDGILEKGCGNQVFDYCNTIDLLNGEMKTAIPPPLSALKGEIEERGISSNENTCDQILSQSRSLRSPEASHLESSTDLKKSDWAEDLKIMGPNNSKINQRDGKDGSILWRELNSCSDENRSCKELLEFPVSSAQLPNAESSTSIERSHSPPDSDELTIKEQLEKLTGRKLSNLASKTPHWLESSSLQLKHYNQGSEKPVYFSSHSINKDSFRNENNVVSDQFSDEIPANPAIRHLGRYDHKSYSSAILSRNVADDLESFGTKMISDQKHPVSGRREALKSKDRELESEKFRDLSLPLTSSQGSAKTRHRWGSDQENNLMESWTSLLKFNQSHRGRISNMNFEGDIFDEFLHQQKTGKQNTIVRKESVHETPKSAYGNIVENDGHDFEIPVLPYGQHLCIKITSTWGDRHYVGLNGIEIFSSTGNPVKVVKIEADPPNINILPAYGKDPRVVTNLIDGVNKTQDDMHVWLAPFTPGKTHLIYSDFASPCNVAMIRIWNYNKSRIHSFRAAEQFGDTILFTTDDDILQAMSVYDETFDEDFESSDLQIGEEMVRTRPRTADSGEEERPFTQAGSSEKWQQSLEFFFTT</sequence>
<feature type="region of interest" description="Disordered" evidence="1">
    <location>
        <begin position="691"/>
        <end position="718"/>
    </location>
</feature>
<feature type="compositionally biased region" description="Polar residues" evidence="1">
    <location>
        <begin position="709"/>
        <end position="718"/>
    </location>
</feature>
<organism evidence="3 4">
    <name type="scientific">Ranitomeya imitator</name>
    <name type="common">mimic poison frog</name>
    <dbReference type="NCBI Taxonomy" id="111125"/>
    <lineage>
        <taxon>Eukaryota</taxon>
        <taxon>Metazoa</taxon>
        <taxon>Chordata</taxon>
        <taxon>Craniata</taxon>
        <taxon>Vertebrata</taxon>
        <taxon>Euteleostomi</taxon>
        <taxon>Amphibia</taxon>
        <taxon>Batrachia</taxon>
        <taxon>Anura</taxon>
        <taxon>Neobatrachia</taxon>
        <taxon>Hyloidea</taxon>
        <taxon>Dendrobatidae</taxon>
        <taxon>Dendrobatinae</taxon>
        <taxon>Ranitomeya</taxon>
    </lineage>
</organism>
<dbReference type="InterPro" id="IPR027859">
    <property type="entry name" value="KATNIP_dom"/>
</dbReference>
<dbReference type="Pfam" id="PF14652">
    <property type="entry name" value="DUF4457"/>
    <property type="match status" value="1"/>
</dbReference>
<dbReference type="PANTHER" id="PTHR21534">
    <property type="entry name" value="KATANIN-INTERACTING PROTEIN"/>
    <property type="match status" value="1"/>
</dbReference>
<proteinExistence type="predicted"/>
<dbReference type="InterPro" id="IPR026704">
    <property type="entry name" value="KATNIP"/>
</dbReference>
<evidence type="ECO:0000313" key="4">
    <source>
        <dbReference type="Proteomes" id="UP001176940"/>
    </source>
</evidence>
<accession>A0ABN9KSU0</accession>
<feature type="region of interest" description="Disordered" evidence="1">
    <location>
        <begin position="273"/>
        <end position="296"/>
    </location>
</feature>
<feature type="compositionally biased region" description="Basic and acidic residues" evidence="1">
    <location>
        <begin position="691"/>
        <end position="706"/>
    </location>
</feature>
<dbReference type="Proteomes" id="UP001176940">
    <property type="component" value="Unassembled WGS sequence"/>
</dbReference>
<dbReference type="EMBL" id="CAUEEQ010000525">
    <property type="protein sequence ID" value="CAJ0917156.1"/>
    <property type="molecule type" value="Genomic_DNA"/>
</dbReference>
<feature type="compositionally biased region" description="Polar residues" evidence="1">
    <location>
        <begin position="273"/>
        <end position="284"/>
    </location>
</feature>
<dbReference type="PANTHER" id="PTHR21534:SF0">
    <property type="entry name" value="KATANIN-INTERACTING PROTEIN"/>
    <property type="match status" value="1"/>
</dbReference>
<comment type="caution">
    <text evidence="3">The sequence shown here is derived from an EMBL/GenBank/DDBJ whole genome shotgun (WGS) entry which is preliminary data.</text>
</comment>
<name>A0ABN9KSU0_9NEOB</name>
<protein>
    <recommendedName>
        <fullName evidence="2">KATNIP domain-containing protein</fullName>
    </recommendedName>
</protein>
<feature type="compositionally biased region" description="Basic and acidic residues" evidence="1">
    <location>
        <begin position="285"/>
        <end position="296"/>
    </location>
</feature>
<evidence type="ECO:0000259" key="2">
    <source>
        <dbReference type="Pfam" id="PF14652"/>
    </source>
</evidence>
<gene>
    <name evidence="3" type="ORF">RIMI_LOCUS442697</name>
</gene>
<evidence type="ECO:0000313" key="3">
    <source>
        <dbReference type="EMBL" id="CAJ0917156.1"/>
    </source>
</evidence>
<reference evidence="3" key="1">
    <citation type="submission" date="2023-07" db="EMBL/GenBank/DDBJ databases">
        <authorList>
            <person name="Stuckert A."/>
        </authorList>
    </citation>
    <scope>NUCLEOTIDE SEQUENCE</scope>
</reference>